<feature type="active site" description="Nucleophile" evidence="12">
    <location>
        <position position="264"/>
    </location>
</feature>
<dbReference type="SUPFAM" id="SSF56235">
    <property type="entry name" value="N-terminal nucleophile aminohydrolases (Ntn hydrolases)"/>
    <property type="match status" value="1"/>
</dbReference>
<keyword evidence="6" id="KW-0378">Hydrolase</keyword>
<dbReference type="GO" id="GO:0017000">
    <property type="term" value="P:antibiotic biosynthetic process"/>
    <property type="evidence" value="ECO:0007669"/>
    <property type="project" value="InterPro"/>
</dbReference>
<feature type="binding site" evidence="13">
    <location>
        <position position="196"/>
    </location>
    <ligand>
        <name>Ca(2+)</name>
        <dbReference type="ChEBI" id="CHEBI:29108"/>
    </ligand>
</feature>
<evidence type="ECO:0000313" key="14">
    <source>
        <dbReference type="EMBL" id="GGJ79341.1"/>
    </source>
</evidence>
<dbReference type="InterPro" id="IPR043146">
    <property type="entry name" value="Penicillin_amidase_N_B-knob"/>
</dbReference>
<evidence type="ECO:0000256" key="12">
    <source>
        <dbReference type="PIRSR" id="PIRSR001227-1"/>
    </source>
</evidence>
<dbReference type="EC" id="3.5.1.97" evidence="9"/>
<dbReference type="CDD" id="cd03747">
    <property type="entry name" value="Ntn_PGA_like"/>
    <property type="match status" value="1"/>
</dbReference>
<dbReference type="InterPro" id="IPR002692">
    <property type="entry name" value="S45"/>
</dbReference>
<feature type="binding site" evidence="13">
    <location>
        <position position="339"/>
    </location>
    <ligand>
        <name>Ca(2+)</name>
        <dbReference type="ChEBI" id="CHEBI:29108"/>
    </ligand>
</feature>
<dbReference type="PANTHER" id="PTHR34218">
    <property type="entry name" value="PEPTIDASE S45 PENICILLIN AMIDASE"/>
    <property type="match status" value="1"/>
</dbReference>
<protein>
    <recommendedName>
        <fullName evidence="10">Acyl-homoserine lactone acylase QuiP</fullName>
        <ecNumber evidence="9">3.5.1.97</ecNumber>
    </recommendedName>
</protein>
<evidence type="ECO:0000256" key="11">
    <source>
        <dbReference type="ARBA" id="ARBA00048629"/>
    </source>
</evidence>
<dbReference type="Gene3D" id="1.10.439.10">
    <property type="entry name" value="Penicillin Amidohydrolase, domain 1"/>
    <property type="match status" value="1"/>
</dbReference>
<comment type="subcellular location">
    <subcellularLocation>
        <location evidence="1">Periplasm</location>
    </subcellularLocation>
</comment>
<evidence type="ECO:0000256" key="4">
    <source>
        <dbReference type="ARBA" id="ARBA00022729"/>
    </source>
</evidence>
<dbReference type="RefSeq" id="WP_188981235.1">
    <property type="nucleotide sequence ID" value="NZ_BMPO01000001.1"/>
</dbReference>
<keyword evidence="15" id="KW-1185">Reference proteome</keyword>
<comment type="similarity">
    <text evidence="2">Belongs to the peptidase S45 family.</text>
</comment>
<evidence type="ECO:0000256" key="8">
    <source>
        <dbReference type="ARBA" id="ARBA00038735"/>
    </source>
</evidence>
<proteinExistence type="inferred from homology"/>
<dbReference type="EMBL" id="BMPO01000001">
    <property type="protein sequence ID" value="GGJ79341.1"/>
    <property type="molecule type" value="Genomic_DNA"/>
</dbReference>
<dbReference type="InterPro" id="IPR014395">
    <property type="entry name" value="Pen/GL7ACA/AHL_acylase"/>
</dbReference>
<evidence type="ECO:0000256" key="1">
    <source>
        <dbReference type="ARBA" id="ARBA00004418"/>
    </source>
</evidence>
<dbReference type="PIRSF" id="PIRSF001227">
    <property type="entry name" value="Pen_acylase"/>
    <property type="match status" value="1"/>
</dbReference>
<keyword evidence="5" id="KW-0574">Periplasm</keyword>
<evidence type="ECO:0000256" key="9">
    <source>
        <dbReference type="ARBA" id="ARBA00039041"/>
    </source>
</evidence>
<dbReference type="InterPro" id="IPR043147">
    <property type="entry name" value="Penicillin_amidase_A-knob"/>
</dbReference>
<name>A0A917URJ6_9PSED</name>
<reference evidence="14" key="2">
    <citation type="submission" date="2020-09" db="EMBL/GenBank/DDBJ databases">
        <authorList>
            <person name="Sun Q."/>
            <person name="Ohkuma M."/>
        </authorList>
    </citation>
    <scope>NUCLEOTIDE SEQUENCE</scope>
    <source>
        <strain evidence="14">JCM 30078</strain>
    </source>
</reference>
<dbReference type="InterPro" id="IPR029055">
    <property type="entry name" value="Ntn_hydrolases_N"/>
</dbReference>
<dbReference type="PROSITE" id="PS51257">
    <property type="entry name" value="PROKAR_LIPOPROTEIN"/>
    <property type="match status" value="1"/>
</dbReference>
<dbReference type="GO" id="GO:0016811">
    <property type="term" value="F:hydrolase activity, acting on carbon-nitrogen (but not peptide) bonds, in linear amides"/>
    <property type="evidence" value="ECO:0007669"/>
    <property type="project" value="InterPro"/>
</dbReference>
<dbReference type="Gene3D" id="2.30.120.10">
    <property type="match status" value="1"/>
</dbReference>
<sequence length="847" mass="93745">MPSCTFRPIAWLGLSASLSAFLLLSGCESLLDKRYGESVAPTEGTARIQGIGERADVRRNAMGMPLIEAPNFHDALFALGYVHASDRLSQMIGMRALAQGRLAETAGPGVLDIDRFMRTVNLRSSAEVMYRNASPRLKQFFEVYARGVNAYIFQYRNKLPMDLAQSGQKIEYWEPEDSALVFALINFGLATNLREELASLTLAQKVGADKLAWLMPTYPDEQLPFDEADKLKNLNLTGNLAGVDALTETLASVADLHMSGVAASNSWAIKPSNARSGKSLFANDMHLPLAMPSLWNFVQIRSPKYQAAGVSVAGIPAIVAGYNGHLAWGMTMVMGDNQDIFLEQVKRENGRTLYLADGKWIAARERQETYLVKGQRPIQEKVYETRNGPLLNAALGERKQGVQPLPASSGYGLALRSIQNEADQTLDALFDLSRAKSVDQAFDSAREVRSIALNLMFADAGHVGWQVSGRYPNRRDGRGLIPSPGWTDRYSWDGYADPMLHPYDLDPPQGWLATANQRTVKGGYGVQLSNSWYYPERAERIAELAGRSKQDTRSTVAMQYDQTTLFAKKLKAMLEDPAMASSLRRSIDALPAPQRVKADEALKRLLAFDGQMAASSADAAIYSAFLQESAKQTFLDELRPEDGPTWKAFVEMADISYSAQADHLLGREDSPFWNDTRTPREEDKPTILARSLAACIEYLEANLGADRKAWQWGKLHQYRWTTETTRLAPYLDAGQRASVNAIQGYLDRGPYQAGGDHSTLNTSAYHWGQGFDTWLVPSMRMIVDFGLAEPMMGLNSTGQSGNPASPHYDDGIQNWMKGQYMSFPFQPAAMDKVYGTRRLTLLPGAGK</sequence>
<dbReference type="Proteomes" id="UP000635983">
    <property type="component" value="Unassembled WGS sequence"/>
</dbReference>
<dbReference type="PANTHER" id="PTHR34218:SF4">
    <property type="entry name" value="ACYL-HOMOSERINE LACTONE ACYLASE QUIP"/>
    <property type="match status" value="1"/>
</dbReference>
<comment type="subunit">
    <text evidence="8">Heterodimer of an alpha subunit and a beta subunit processed from the same precursor.</text>
</comment>
<keyword evidence="7" id="KW-0865">Zymogen</keyword>
<evidence type="ECO:0000256" key="10">
    <source>
        <dbReference type="ARBA" id="ARBA00039697"/>
    </source>
</evidence>
<keyword evidence="3" id="KW-0673">Quorum sensing</keyword>
<keyword evidence="13" id="KW-0479">Metal-binding</keyword>
<evidence type="ECO:0000256" key="3">
    <source>
        <dbReference type="ARBA" id="ARBA00022654"/>
    </source>
</evidence>
<dbReference type="Gene3D" id="1.10.1400.10">
    <property type="match status" value="1"/>
</dbReference>
<evidence type="ECO:0000256" key="7">
    <source>
        <dbReference type="ARBA" id="ARBA00023145"/>
    </source>
</evidence>
<evidence type="ECO:0000313" key="15">
    <source>
        <dbReference type="Proteomes" id="UP000635983"/>
    </source>
</evidence>
<dbReference type="GO" id="GO:0009372">
    <property type="term" value="P:quorum sensing"/>
    <property type="evidence" value="ECO:0007669"/>
    <property type="project" value="UniProtKB-KW"/>
</dbReference>
<keyword evidence="13" id="KW-0106">Calcium</keyword>
<accession>A0A917URJ6</accession>
<dbReference type="AlphaFoldDB" id="A0A917URJ6"/>
<comment type="caution">
    <text evidence="14">The sequence shown here is derived from an EMBL/GenBank/DDBJ whole genome shotgun (WGS) entry which is preliminary data.</text>
</comment>
<feature type="binding site" evidence="13">
    <location>
        <position position="336"/>
    </location>
    <ligand>
        <name>Ca(2+)</name>
        <dbReference type="ChEBI" id="CHEBI:29108"/>
    </ligand>
</feature>
<evidence type="ECO:0000256" key="13">
    <source>
        <dbReference type="PIRSR" id="PIRSR001227-2"/>
    </source>
</evidence>
<dbReference type="Gene3D" id="3.60.20.10">
    <property type="entry name" value="Glutamine Phosphoribosylpyrophosphate, subunit 1, domain 1"/>
    <property type="match status" value="1"/>
</dbReference>
<dbReference type="Pfam" id="PF01804">
    <property type="entry name" value="Penicil_amidase"/>
    <property type="match status" value="1"/>
</dbReference>
<organism evidence="14 15">
    <name type="scientific">Pseudomonas matsuisoli</name>
    <dbReference type="NCBI Taxonomy" id="1515666"/>
    <lineage>
        <taxon>Bacteria</taxon>
        <taxon>Pseudomonadati</taxon>
        <taxon>Pseudomonadota</taxon>
        <taxon>Gammaproteobacteria</taxon>
        <taxon>Pseudomonadales</taxon>
        <taxon>Pseudomonadaceae</taxon>
        <taxon>Pseudomonas</taxon>
    </lineage>
</organism>
<comment type="cofactor">
    <cofactor evidence="13">
        <name>Ca(2+)</name>
        <dbReference type="ChEBI" id="CHEBI:29108"/>
    </cofactor>
    <text evidence="13">Binds 1 Ca(2+) ion per dimer.</text>
</comment>
<evidence type="ECO:0000256" key="2">
    <source>
        <dbReference type="ARBA" id="ARBA00006586"/>
    </source>
</evidence>
<evidence type="ECO:0000256" key="6">
    <source>
        <dbReference type="ARBA" id="ARBA00022801"/>
    </source>
</evidence>
<dbReference type="GO" id="GO:0046872">
    <property type="term" value="F:metal ion binding"/>
    <property type="evidence" value="ECO:0007669"/>
    <property type="project" value="UniProtKB-KW"/>
</dbReference>
<comment type="catalytic activity">
    <reaction evidence="11">
        <text>an N-acyl-L-homoserine lactone + H2O = L-homoserine lactone + a carboxylate</text>
        <dbReference type="Rhea" id="RHEA:18937"/>
        <dbReference type="ChEBI" id="CHEBI:15377"/>
        <dbReference type="ChEBI" id="CHEBI:29067"/>
        <dbReference type="ChEBI" id="CHEBI:55474"/>
        <dbReference type="ChEBI" id="CHEBI:58633"/>
        <dbReference type="EC" id="3.5.1.97"/>
    </reaction>
</comment>
<evidence type="ECO:0000256" key="5">
    <source>
        <dbReference type="ARBA" id="ARBA00022764"/>
    </source>
</evidence>
<dbReference type="InterPro" id="IPR023343">
    <property type="entry name" value="Penicillin_amidase_dom1"/>
</dbReference>
<dbReference type="GO" id="GO:0042597">
    <property type="term" value="C:periplasmic space"/>
    <property type="evidence" value="ECO:0007669"/>
    <property type="project" value="UniProtKB-SubCell"/>
</dbReference>
<reference evidence="14" key="1">
    <citation type="journal article" date="2014" name="Int. J. Syst. Evol. Microbiol.">
        <title>Complete genome sequence of Corynebacterium casei LMG S-19264T (=DSM 44701T), isolated from a smear-ripened cheese.</title>
        <authorList>
            <consortium name="US DOE Joint Genome Institute (JGI-PGF)"/>
            <person name="Walter F."/>
            <person name="Albersmeier A."/>
            <person name="Kalinowski J."/>
            <person name="Ruckert C."/>
        </authorList>
    </citation>
    <scope>NUCLEOTIDE SEQUENCE</scope>
    <source>
        <strain evidence="14">JCM 30078</strain>
    </source>
</reference>
<keyword evidence="4" id="KW-0732">Signal</keyword>
<gene>
    <name evidence="14" type="primary">quiP</name>
    <name evidence="14" type="ORF">GCM10009304_01520</name>
</gene>